<gene>
    <name evidence="1" type="ORF">QFC20_005442</name>
</gene>
<name>A0ACC2VP13_9TREE</name>
<comment type="caution">
    <text evidence="1">The sequence shown here is derived from an EMBL/GenBank/DDBJ whole genome shotgun (WGS) entry which is preliminary data.</text>
</comment>
<evidence type="ECO:0000313" key="1">
    <source>
        <dbReference type="EMBL" id="KAJ9100376.1"/>
    </source>
</evidence>
<sequence length="402" mass="43720">MHFLLFLFLASPACASFTAKWCNKYFCLDASLPAQPNAEIIYALAARTDDMPGWLAVGTGYEMNGSKMWIVWPDQVGGCVLSERDGVGYKPPTLTQQPLARLLESPANETHFTCHFSLPTAALPFFNDQSPTNITAPMGMLWAYSTTPPTTSSSGNASDALIKRHDVFGIFDPAFTRADDTTGDAQTPVMVRRKRMMHAHAVFMTLAWAVTAPWIQIGLTASCTLVGFFLVLAAIRIRNGKHFHGPHELLVATFTVGLSLLPRQLRTESNSLNRKNPDVRLSRIQASFPAHRFTQNPKDKTSPALSAGSPSPSSAEQGAAQIHIKYPWHKGAHTLLASPAIEEEDANNFSIPPPNAGYRDRPSPLGSSPIRNLTGGRRNGGGTVAKDDLAGAQQDLLRSRKS</sequence>
<keyword evidence="2" id="KW-1185">Reference proteome</keyword>
<accession>A0ACC2VP13</accession>
<protein>
    <submittedName>
        <fullName evidence="1">Uncharacterized protein</fullName>
    </submittedName>
</protein>
<dbReference type="Proteomes" id="UP001230649">
    <property type="component" value="Unassembled WGS sequence"/>
</dbReference>
<evidence type="ECO:0000313" key="2">
    <source>
        <dbReference type="Proteomes" id="UP001230649"/>
    </source>
</evidence>
<dbReference type="EMBL" id="JASBWS010000075">
    <property type="protein sequence ID" value="KAJ9100376.1"/>
    <property type="molecule type" value="Genomic_DNA"/>
</dbReference>
<proteinExistence type="predicted"/>
<reference evidence="1" key="1">
    <citation type="submission" date="2023-04" db="EMBL/GenBank/DDBJ databases">
        <title>Draft Genome sequencing of Naganishia species isolated from polar environments using Oxford Nanopore Technology.</title>
        <authorList>
            <person name="Leo P."/>
            <person name="Venkateswaran K."/>
        </authorList>
    </citation>
    <scope>NUCLEOTIDE SEQUENCE</scope>
    <source>
        <strain evidence="1">MNA-CCFEE 5262</strain>
    </source>
</reference>
<organism evidence="1 2">
    <name type="scientific">Naganishia adeliensis</name>
    <dbReference type="NCBI Taxonomy" id="92952"/>
    <lineage>
        <taxon>Eukaryota</taxon>
        <taxon>Fungi</taxon>
        <taxon>Dikarya</taxon>
        <taxon>Basidiomycota</taxon>
        <taxon>Agaricomycotina</taxon>
        <taxon>Tremellomycetes</taxon>
        <taxon>Filobasidiales</taxon>
        <taxon>Filobasidiaceae</taxon>
        <taxon>Naganishia</taxon>
    </lineage>
</organism>